<feature type="binding site" evidence="8">
    <location>
        <position position="589"/>
    </location>
    <ligand>
        <name>Mg(2+)</name>
        <dbReference type="ChEBI" id="CHEBI:18420"/>
        <label>1</label>
    </ligand>
</feature>
<dbReference type="NCBIfam" id="TIGR01736">
    <property type="entry name" value="FGAM_synth_II"/>
    <property type="match status" value="1"/>
</dbReference>
<evidence type="ECO:0000256" key="5">
    <source>
        <dbReference type="ARBA" id="ARBA00022755"/>
    </source>
</evidence>
<dbReference type="InterPro" id="IPR010074">
    <property type="entry name" value="PRibForGlyAmidine_synth_PurL"/>
</dbReference>
<dbReference type="SUPFAM" id="SSF109736">
    <property type="entry name" value="FGAM synthase PurL, linker domain"/>
    <property type="match status" value="1"/>
</dbReference>
<feature type="binding site" evidence="8">
    <location>
        <position position="255"/>
    </location>
    <ligand>
        <name>substrate</name>
    </ligand>
</feature>
<comment type="subunit">
    <text evidence="8">Monomer. Part of the FGAM synthase complex composed of 1 PurL, 1 PurQ and 2 PurS subunits.</text>
</comment>
<evidence type="ECO:0000256" key="1">
    <source>
        <dbReference type="ARBA" id="ARBA00022490"/>
    </source>
</evidence>
<evidence type="ECO:0000256" key="7">
    <source>
        <dbReference type="ARBA" id="ARBA00022842"/>
    </source>
</evidence>
<dbReference type="InterPro" id="IPR016188">
    <property type="entry name" value="PurM-like_N"/>
</dbReference>
<dbReference type="SUPFAM" id="SSF56042">
    <property type="entry name" value="PurM C-terminal domain-like"/>
    <property type="match status" value="2"/>
</dbReference>
<feature type="domain" description="PurM-like N-terminal" evidence="9">
    <location>
        <begin position="80"/>
        <end position="204"/>
    </location>
</feature>
<keyword evidence="3 8" id="KW-0479">Metal-binding</keyword>
<feature type="binding site" evidence="8">
    <location>
        <position position="102"/>
    </location>
    <ligand>
        <name>ATP</name>
        <dbReference type="ChEBI" id="CHEBI:30616"/>
    </ligand>
</feature>
<keyword evidence="4 8" id="KW-0547">Nucleotide-binding</keyword>
<dbReference type="InterPro" id="IPR010918">
    <property type="entry name" value="PurM-like_C_dom"/>
</dbReference>
<feature type="active site" evidence="8">
    <location>
        <position position="55"/>
    </location>
</feature>
<comment type="caution">
    <text evidence="12">The sequence shown here is derived from an EMBL/GenBank/DDBJ whole genome shotgun (WGS) entry which is preliminary data.</text>
</comment>
<reference evidence="12 13" key="1">
    <citation type="submission" date="2018-04" db="EMBL/GenBank/DDBJ databases">
        <title>Novel Campyloabacter and Helicobacter Species and Strains.</title>
        <authorList>
            <person name="Mannion A.J."/>
            <person name="Shen Z."/>
            <person name="Fox J.G."/>
        </authorList>
    </citation>
    <scope>NUCLEOTIDE SEQUENCE [LARGE SCALE GENOMIC DNA]</scope>
    <source>
        <strain evidence="12 13">MIT 97-5075</strain>
    </source>
</reference>
<comment type="caution">
    <text evidence="8">Lacks conserved residue(s) required for the propagation of feature annotation.</text>
</comment>
<sequence>MRNISDDFSVSKNNLEAILKQHKLCFDDYKKIQEILQREPNVIEIGIFSAMWSEHCSYKSSRIYLKDFPTAAPWVIQGPGENAGVIDLGKNTNNESLAAVFKIESHNHPSFIEPNAGAATGVGGILRDIFTMGANPIANLNVLRFGNILDSAMKKKHTHLLRGVVEGIAHYGNCMGIPTIGGDTAFESCYNGNILVNAFSIGIAKHESIFYAKATGEGNPIIYVGSKTGRDGLGGAVMSSGSFSSQTQRLRPTVQIGDPFIEKLLLESCLEVFQQDLIVGIQDMGAAGLTSSSFEMANRSGTGMILWLDKVPMRESGMNPYEIMLSESQERMLLCAKKGCENKIKEIFAKYELDCVVIGEVRNTGVMELFWHGEQCASLKIQSVVESAPLLQRPLQKPAYLESLKTLQLFLHIASLNVYNQELREYCEEHCNGDSTKLQSYTLDLTRCDLDRNLAILVFKDMLASLEISDKSWIYQQYDQSIKASTIKAGGLGDASIISLKNFYSQKAIAVSAKCDSHYCYLNPREGAKIAVAKSGRNVALSGAKPLAITDCLNFGSPENPEVMWQFKESCAGIKEACEALNTPVVSGNVSLYNQTNECAIYPTPSIVSVGLLEDYSYAIGSHFVKEDSLVCLIGSKIESTLTVSSNKERAGVDSQFNDTKLHFGGSLLQRILHNSLSGEIPTIDLESELRLWDFLQECTQTRLLLSAKDVGKGGIAMALAKMAIIGNKGVQALLPLRSLYLIDYQKIFKLYDKQIANMLTRLYPQYKEDEFLFLSNDEIGVNLQHIISVSGNNKILIHEILRDTLRLNELSLLALFAESHSQILCEIFPHNLGIIKHLAQSKNLECYCIGKVGTQFLQIADIMVSLQQAKEIYYQSFEKQIFI</sequence>
<dbReference type="Pfam" id="PF02769">
    <property type="entry name" value="AIRS_C"/>
    <property type="match status" value="1"/>
</dbReference>
<proteinExistence type="inferred from homology"/>
<dbReference type="InterPro" id="IPR036676">
    <property type="entry name" value="PurM-like_C_sf"/>
</dbReference>
<comment type="catalytic activity">
    <reaction evidence="8">
        <text>N(2)-formyl-N(1)-(5-phospho-beta-D-ribosyl)glycinamide + L-glutamine + ATP + H2O = 2-formamido-N(1)-(5-O-phospho-beta-D-ribosyl)acetamidine + L-glutamate + ADP + phosphate + H(+)</text>
        <dbReference type="Rhea" id="RHEA:17129"/>
        <dbReference type="ChEBI" id="CHEBI:15377"/>
        <dbReference type="ChEBI" id="CHEBI:15378"/>
        <dbReference type="ChEBI" id="CHEBI:29985"/>
        <dbReference type="ChEBI" id="CHEBI:30616"/>
        <dbReference type="ChEBI" id="CHEBI:43474"/>
        <dbReference type="ChEBI" id="CHEBI:58359"/>
        <dbReference type="ChEBI" id="CHEBI:147286"/>
        <dbReference type="ChEBI" id="CHEBI:147287"/>
        <dbReference type="ChEBI" id="CHEBI:456216"/>
        <dbReference type="EC" id="6.3.5.3"/>
    </reaction>
</comment>
<evidence type="ECO:0000256" key="4">
    <source>
        <dbReference type="ARBA" id="ARBA00022741"/>
    </source>
</evidence>
<evidence type="ECO:0000256" key="6">
    <source>
        <dbReference type="ARBA" id="ARBA00022840"/>
    </source>
</evidence>
<gene>
    <name evidence="8" type="primary">purL</name>
    <name evidence="12" type="ORF">CQA66_06135</name>
</gene>
<feature type="active site" description="Proton acceptor" evidence="8">
    <location>
        <position position="106"/>
    </location>
</feature>
<dbReference type="Pfam" id="PF18072">
    <property type="entry name" value="FGAR-AT_linker"/>
    <property type="match status" value="1"/>
</dbReference>
<dbReference type="CDD" id="cd02203">
    <property type="entry name" value="PurL_repeat1"/>
    <property type="match status" value="1"/>
</dbReference>
<evidence type="ECO:0000259" key="11">
    <source>
        <dbReference type="Pfam" id="PF18072"/>
    </source>
</evidence>
<dbReference type="EMBL" id="NXLW01000010">
    <property type="protein sequence ID" value="RDU71669.1"/>
    <property type="molecule type" value="Genomic_DNA"/>
</dbReference>
<comment type="function">
    <text evidence="8">Part of the phosphoribosylformylglycinamidine synthase complex involved in the purines biosynthetic pathway. Catalyzes the ATP-dependent conversion of formylglycinamide ribonucleotide (FGAR) and glutamine to yield formylglycinamidine ribonucleotide (FGAM) and glutamate. The FGAM synthase complex is composed of three subunits. PurQ produces an ammonia molecule by converting glutamine to glutamate. PurL transfers the ammonia molecule to FGAR to form FGAM in an ATP-dependent manner. PurS interacts with PurQ and PurL and is thought to assist in the transfer of the ammonia molecule from PurQ to PurL.</text>
</comment>
<dbReference type="OrthoDB" id="9804441at2"/>
<dbReference type="Proteomes" id="UP000256424">
    <property type="component" value="Unassembled WGS sequence"/>
</dbReference>
<comment type="pathway">
    <text evidence="8">Purine metabolism; IMP biosynthesis via de novo pathway; 5-amino-1-(5-phospho-D-ribosyl)imidazole from N(2)-formyl-N(1)-(5-phospho-D-ribosyl)glycinamide: step 1/2.</text>
</comment>
<dbReference type="Gene3D" id="3.90.650.10">
    <property type="entry name" value="PurM-like C-terminal domain"/>
    <property type="match status" value="2"/>
</dbReference>
<keyword evidence="6 8" id="KW-0067">ATP-binding</keyword>
<feature type="domain" description="PurM-like N-terminal" evidence="9">
    <location>
        <begin position="494"/>
        <end position="612"/>
    </location>
</feature>
<comment type="subcellular location">
    <subcellularLocation>
        <location evidence="8">Cytoplasm</location>
    </subcellularLocation>
</comment>
<dbReference type="Pfam" id="PF00586">
    <property type="entry name" value="AIRS"/>
    <property type="match status" value="2"/>
</dbReference>
<feature type="binding site" evidence="8">
    <location>
        <position position="128"/>
    </location>
    <ligand>
        <name>Mg(2+)</name>
        <dbReference type="ChEBI" id="CHEBI:18420"/>
        <label>2</label>
    </ligand>
</feature>
<dbReference type="GO" id="GO:0005737">
    <property type="term" value="C:cytoplasm"/>
    <property type="evidence" value="ECO:0007669"/>
    <property type="project" value="UniProtKB-SubCell"/>
</dbReference>
<feature type="domain" description="Phosphoribosylformylglycinamidine synthase linker" evidence="11">
    <location>
        <begin position="21"/>
        <end position="59"/>
    </location>
</feature>
<dbReference type="GO" id="GO:0004642">
    <property type="term" value="F:phosphoribosylformylglycinamidine synthase activity"/>
    <property type="evidence" value="ECO:0007669"/>
    <property type="project" value="UniProtKB-UniRule"/>
</dbReference>
<dbReference type="PANTHER" id="PTHR43555">
    <property type="entry name" value="PHOSPHORIBOSYLFORMYLGLYCINAMIDINE SYNTHASE SUBUNIT PURL"/>
    <property type="match status" value="1"/>
</dbReference>
<dbReference type="NCBIfam" id="NF002290">
    <property type="entry name" value="PRK01213.1"/>
    <property type="match status" value="1"/>
</dbReference>
<feature type="binding site" evidence="8">
    <location>
        <begin position="105"/>
        <end position="108"/>
    </location>
    <ligand>
        <name>substrate</name>
    </ligand>
</feature>
<dbReference type="GO" id="GO:0006189">
    <property type="term" value="P:'de novo' IMP biosynthetic process"/>
    <property type="evidence" value="ECO:0007669"/>
    <property type="project" value="UniProtKB-UniRule"/>
</dbReference>
<keyword evidence="7 8" id="KW-0460">Magnesium</keyword>
<dbReference type="EC" id="6.3.5.3" evidence="8"/>
<accession>A0A3D8J2H3</accession>
<dbReference type="InterPro" id="IPR041609">
    <property type="entry name" value="PurL_linker"/>
</dbReference>
<evidence type="ECO:0000259" key="10">
    <source>
        <dbReference type="Pfam" id="PF02769"/>
    </source>
</evidence>
<keyword evidence="1 8" id="KW-0963">Cytoplasm</keyword>
<dbReference type="CDD" id="cd02204">
    <property type="entry name" value="PurL_repeat2"/>
    <property type="match status" value="1"/>
</dbReference>
<feature type="binding site" evidence="8">
    <location>
        <position position="551"/>
    </location>
    <ligand>
        <name>ATP</name>
        <dbReference type="ChEBI" id="CHEBI:30616"/>
    </ligand>
</feature>
<dbReference type="UniPathway" id="UPA00074">
    <property type="reaction ID" value="UER00128"/>
</dbReference>
<keyword evidence="5 8" id="KW-0658">Purine biosynthesis</keyword>
<feature type="domain" description="PurM-like C-terminal" evidence="10">
    <location>
        <begin position="217"/>
        <end position="371"/>
    </location>
</feature>
<evidence type="ECO:0000256" key="3">
    <source>
        <dbReference type="ARBA" id="ARBA00022723"/>
    </source>
</evidence>
<evidence type="ECO:0000313" key="13">
    <source>
        <dbReference type="Proteomes" id="UP000256424"/>
    </source>
</evidence>
<dbReference type="SUPFAM" id="SSF55326">
    <property type="entry name" value="PurM N-terminal domain-like"/>
    <property type="match status" value="2"/>
</dbReference>
<dbReference type="PANTHER" id="PTHR43555:SF1">
    <property type="entry name" value="PHOSPHORIBOSYLFORMYLGLYCINAMIDINE SYNTHASE SUBUNIT PURL"/>
    <property type="match status" value="1"/>
</dbReference>
<dbReference type="Gene3D" id="3.30.1330.10">
    <property type="entry name" value="PurM-like, N-terminal domain"/>
    <property type="match status" value="2"/>
</dbReference>
<protein>
    <recommendedName>
        <fullName evidence="8">Phosphoribosylformylglycinamidine synthase subunit PurL</fullName>
        <shortName evidence="8">FGAM synthase</shortName>
        <ecNumber evidence="8">6.3.5.3</ecNumber>
    </recommendedName>
    <alternativeName>
        <fullName evidence="8">Formylglycinamide ribonucleotide amidotransferase subunit II</fullName>
        <shortName evidence="8">FGAR amidotransferase II</shortName>
        <shortName evidence="8">FGAR-AT II</shortName>
    </alternativeName>
    <alternativeName>
        <fullName evidence="8">Glutamine amidotransferase PurL</fullName>
    </alternativeName>
    <alternativeName>
        <fullName evidence="8">Phosphoribosylformylglycinamidine synthase subunit II</fullName>
    </alternativeName>
</protein>
<evidence type="ECO:0000313" key="12">
    <source>
        <dbReference type="EMBL" id="RDU71669.1"/>
    </source>
</evidence>
<feature type="binding site" evidence="8">
    <location>
        <position position="591"/>
    </location>
    <ligand>
        <name>substrate</name>
    </ligand>
</feature>
<feature type="binding site" evidence="8">
    <location>
        <begin position="327"/>
        <end position="329"/>
    </location>
    <ligand>
        <name>substrate</name>
    </ligand>
</feature>
<dbReference type="InterPro" id="IPR036921">
    <property type="entry name" value="PurM-like_N_sf"/>
</dbReference>
<dbReference type="AlphaFoldDB" id="A0A3D8J2H3"/>
<feature type="binding site" evidence="8">
    <location>
        <position position="283"/>
    </location>
    <ligand>
        <name>Mg(2+)</name>
        <dbReference type="ChEBI" id="CHEBI:18420"/>
        <label>2</label>
    </ligand>
</feature>
<keyword evidence="2 8" id="KW-0436">Ligase</keyword>
<organism evidence="12 13">
    <name type="scientific">Helicobacter aurati</name>
    <dbReference type="NCBI Taxonomy" id="137778"/>
    <lineage>
        <taxon>Bacteria</taxon>
        <taxon>Pseudomonadati</taxon>
        <taxon>Campylobacterota</taxon>
        <taxon>Epsilonproteobacteria</taxon>
        <taxon>Campylobacterales</taxon>
        <taxon>Helicobacteraceae</taxon>
        <taxon>Helicobacter</taxon>
    </lineage>
</organism>
<comment type="similarity">
    <text evidence="8">Belongs to the FGAMS family.</text>
</comment>
<name>A0A3D8J2H3_9HELI</name>
<feature type="binding site" evidence="8">
    <location>
        <position position="127"/>
    </location>
    <ligand>
        <name>substrate</name>
    </ligand>
</feature>
<evidence type="ECO:0000259" key="9">
    <source>
        <dbReference type="Pfam" id="PF00586"/>
    </source>
</evidence>
<feature type="binding site" evidence="8">
    <location>
        <position position="588"/>
    </location>
    <ligand>
        <name>ATP</name>
        <dbReference type="ChEBI" id="CHEBI:30616"/>
    </ligand>
</feature>
<feature type="binding site" evidence="8">
    <location>
        <position position="58"/>
    </location>
    <ligand>
        <name>ATP</name>
        <dbReference type="ChEBI" id="CHEBI:30616"/>
    </ligand>
</feature>
<dbReference type="GO" id="GO:0005524">
    <property type="term" value="F:ATP binding"/>
    <property type="evidence" value="ECO:0007669"/>
    <property type="project" value="UniProtKB-UniRule"/>
</dbReference>
<evidence type="ECO:0000256" key="8">
    <source>
        <dbReference type="HAMAP-Rule" id="MF_00420"/>
    </source>
</evidence>
<dbReference type="GO" id="GO:0000287">
    <property type="term" value="F:magnesium ion binding"/>
    <property type="evidence" value="ECO:0007669"/>
    <property type="project" value="UniProtKB-UniRule"/>
</dbReference>
<evidence type="ECO:0000256" key="2">
    <source>
        <dbReference type="ARBA" id="ARBA00022598"/>
    </source>
</evidence>
<keyword evidence="13" id="KW-1185">Reference proteome</keyword>
<dbReference type="HAMAP" id="MF_00420">
    <property type="entry name" value="PurL_2"/>
    <property type="match status" value="1"/>
</dbReference>
<feature type="binding site" evidence="8">
    <location>
        <position position="104"/>
    </location>
    <ligand>
        <name>Mg(2+)</name>
        <dbReference type="ChEBI" id="CHEBI:18420"/>
        <label>1</label>
    </ligand>
</feature>